<keyword evidence="1" id="KW-0645">Protease</keyword>
<keyword evidence="3" id="KW-0064">Aspartyl protease</keyword>
<keyword evidence="2" id="KW-0479">Metal-binding</keyword>
<accession>A5B0C8</accession>
<dbReference type="GO" id="GO:0004190">
    <property type="term" value="F:aspartic-type endopeptidase activity"/>
    <property type="evidence" value="ECO:0007669"/>
    <property type="project" value="UniProtKB-KW"/>
</dbReference>
<dbReference type="GO" id="GO:0003676">
    <property type="term" value="F:nucleic acid binding"/>
    <property type="evidence" value="ECO:0007669"/>
    <property type="project" value="InterPro"/>
</dbReference>
<dbReference type="InterPro" id="IPR036397">
    <property type="entry name" value="RNaseH_sf"/>
</dbReference>
<evidence type="ECO:0000256" key="3">
    <source>
        <dbReference type="ARBA" id="ARBA00022750"/>
    </source>
</evidence>
<dbReference type="GO" id="GO:0046872">
    <property type="term" value="F:metal ion binding"/>
    <property type="evidence" value="ECO:0007669"/>
    <property type="project" value="UniProtKB-KW"/>
</dbReference>
<organism evidence="7">
    <name type="scientific">Vitis vinifera</name>
    <name type="common">Grape</name>
    <dbReference type="NCBI Taxonomy" id="29760"/>
    <lineage>
        <taxon>Eukaryota</taxon>
        <taxon>Viridiplantae</taxon>
        <taxon>Streptophyta</taxon>
        <taxon>Embryophyta</taxon>
        <taxon>Tracheophyta</taxon>
        <taxon>Spermatophyta</taxon>
        <taxon>Magnoliopsida</taxon>
        <taxon>eudicotyledons</taxon>
        <taxon>Gunneridae</taxon>
        <taxon>Pentapetalae</taxon>
        <taxon>rosids</taxon>
        <taxon>Vitales</taxon>
        <taxon>Vitaceae</taxon>
        <taxon>Viteae</taxon>
        <taxon>Vitis</taxon>
    </lineage>
</organism>
<dbReference type="GO" id="GO:0015074">
    <property type="term" value="P:DNA integration"/>
    <property type="evidence" value="ECO:0007669"/>
    <property type="project" value="InterPro"/>
</dbReference>
<dbReference type="InterPro" id="IPR039537">
    <property type="entry name" value="Retrotran_Ty1/copia-like"/>
</dbReference>
<dbReference type="Pfam" id="PF07727">
    <property type="entry name" value="RVT_2"/>
    <property type="match status" value="1"/>
</dbReference>
<evidence type="ECO:0000256" key="2">
    <source>
        <dbReference type="ARBA" id="ARBA00022723"/>
    </source>
</evidence>
<keyword evidence="4" id="KW-0378">Hydrolase</keyword>
<dbReference type="PANTHER" id="PTHR42648:SF28">
    <property type="entry name" value="TRANSPOSON-ENCODED PROTEIN WITH RIBONUCLEASE H-LIKE AND RETROVIRUS ZINC FINGER-LIKE DOMAINS"/>
    <property type="match status" value="1"/>
</dbReference>
<evidence type="ECO:0000259" key="6">
    <source>
        <dbReference type="PROSITE" id="PS50994"/>
    </source>
</evidence>
<dbReference type="AlphaFoldDB" id="A5B0C8"/>
<dbReference type="EMBL" id="AM442275">
    <property type="protein sequence ID" value="CAN60796.1"/>
    <property type="molecule type" value="Genomic_DNA"/>
</dbReference>
<dbReference type="PANTHER" id="PTHR42648">
    <property type="entry name" value="TRANSPOSASE, PUTATIVE-RELATED"/>
    <property type="match status" value="1"/>
</dbReference>
<dbReference type="SUPFAM" id="SSF53098">
    <property type="entry name" value="Ribonuclease H-like"/>
    <property type="match status" value="1"/>
</dbReference>
<dbReference type="GO" id="GO:0006508">
    <property type="term" value="P:proteolysis"/>
    <property type="evidence" value="ECO:0007669"/>
    <property type="project" value="UniProtKB-KW"/>
</dbReference>
<dbReference type="InterPro" id="IPR054722">
    <property type="entry name" value="PolX-like_BBD"/>
</dbReference>
<dbReference type="Gene3D" id="3.30.420.10">
    <property type="entry name" value="Ribonuclease H-like superfamily/Ribonuclease H"/>
    <property type="match status" value="1"/>
</dbReference>
<feature type="region of interest" description="Disordered" evidence="5">
    <location>
        <begin position="735"/>
        <end position="757"/>
    </location>
</feature>
<dbReference type="PROSITE" id="PS50994">
    <property type="entry name" value="INTEGRASE"/>
    <property type="match status" value="1"/>
</dbReference>
<gene>
    <name evidence="7" type="ORF">VITISV_015834</name>
</gene>
<evidence type="ECO:0000256" key="4">
    <source>
        <dbReference type="ARBA" id="ARBA00022801"/>
    </source>
</evidence>
<dbReference type="Pfam" id="PF13976">
    <property type="entry name" value="gag_pre-integrs"/>
    <property type="match status" value="1"/>
</dbReference>
<dbReference type="InterPro" id="IPR043502">
    <property type="entry name" value="DNA/RNA_pol_sf"/>
</dbReference>
<dbReference type="Pfam" id="PF22936">
    <property type="entry name" value="Pol_BBD"/>
    <property type="match status" value="1"/>
</dbReference>
<feature type="domain" description="Integrase catalytic" evidence="6">
    <location>
        <begin position="283"/>
        <end position="378"/>
    </location>
</feature>
<protein>
    <recommendedName>
        <fullName evidence="6">Integrase catalytic domain-containing protein</fullName>
    </recommendedName>
</protein>
<name>A5B0C8_VITVI</name>
<dbReference type="CDD" id="cd09272">
    <property type="entry name" value="RNase_HI_RT_Ty1"/>
    <property type="match status" value="1"/>
</dbReference>
<feature type="compositionally biased region" description="Basic and acidic residues" evidence="5">
    <location>
        <begin position="742"/>
        <end position="757"/>
    </location>
</feature>
<evidence type="ECO:0000313" key="7">
    <source>
        <dbReference type="EMBL" id="CAN60796.1"/>
    </source>
</evidence>
<dbReference type="InterPro" id="IPR001584">
    <property type="entry name" value="Integrase_cat-core"/>
</dbReference>
<dbReference type="InterPro" id="IPR025724">
    <property type="entry name" value="GAG-pre-integrase_dom"/>
</dbReference>
<dbReference type="InterPro" id="IPR013103">
    <property type="entry name" value="RVT_2"/>
</dbReference>
<evidence type="ECO:0000256" key="1">
    <source>
        <dbReference type="ARBA" id="ARBA00022670"/>
    </source>
</evidence>
<dbReference type="SUPFAM" id="SSF56672">
    <property type="entry name" value="DNA/RNA polymerases"/>
    <property type="match status" value="1"/>
</dbReference>
<sequence length="1186" mass="133777">MAWMQSHGNFSHLEGHFKRQCKSPMKKNEDDSANAVTEEVQDALLLAVDSPLDDWVLDSGASFHTTPHREIIQNYVAGDFGKVYLADGSALDVVGLGDVRISLPNGSVWLLEKVRHIPDLRRNLISVGQLDDEGHAILFVGGTWKVTKGARVLARGKKTGTLYMTSCPRDTIAVADASTDTSLWHRRLGHMSEKWMKMLLSKGKLPELKSIDFDMCESCILGKQKNVSFLKTGRTPKAEKLELVHTDLWGPSPVASLGGSRYYITFIDDSSRNVWVYFLKNKSDVFVTFKKWKAMVETETCLKGIRMEKTILGTPQQNGVAERMNRTLNERARSMRLHAGLPKTFWADAVSTAAYLINRGPSVPMEFKLPEEVWSGKEVMYKDRSTVTSDVTEIDQKKSDFVNLDELTESTVQKRGEKDKENVNSQVDLSTPVAEVRRSSRNIRPPQRYSPVLNYLLLTDGGEPECYDEALQDENSSKWELNMKDEMDSLLGNQTWELTELPVGKKALHNKWVYRIKNEHDGSKRYKARLVIKGFQQKEGFDYTEIFSPIVKMSTIILVLGMVAAKNLHLEQLDVKTAFLHGDLEEDLYMIQPEGFIVQGQENLVCKLRKSLYGLKQAPRQWYKKFDNFMHRIGFKRCEADHCCYFKSFDNSYIILLLYVDDMLIAGSDIEKINNLKKQLSKQFAMKDLGAAKQILGMRIIRDKANSTLKLSQSEYVKKVLSRFNMNEAKPVSTPLGSHFKLSKEQSPKTEEERDHMSKVPYASAIGSLMYAMVCTRPDIAHAVGVVSRFMSRPGKQHWEAVKWILRYLKGSLDTCLCFTGASLKLQGYVDADFAGDIDSRKSTTGFVFTLGGIAISWTSNLQKIVTLSTTEAKYVAATEAGKEMIWLHGFLDELGKKKEMGILHSDGAPAGHESAETPIRHESNGAVAGDRTSNQMVPLPLPLLGTNHVTIEKLKLLGIRFNSLQQEVPQGRVHEEGKRVVFRMKRNFERDENDDYGKEGCERSTRRLTMGTPTSPLPVRSPLSFAHHHNKKHLQCRINHQGNRYLLISASASRNSFGFWVHQISIERLRSVPSSERRFQVFVSVSISVHTFSTNSMLQSVVACPPPPRAPSTANPRTKCGPAFFTCVPTRSEANKRSGSQFRARMSENRTKEGRCSSWLTEAASYGAEPVEPVPNRFSRLVKNP</sequence>
<dbReference type="InterPro" id="IPR012337">
    <property type="entry name" value="RNaseH-like_sf"/>
</dbReference>
<proteinExistence type="predicted"/>
<evidence type="ECO:0000256" key="5">
    <source>
        <dbReference type="SAM" id="MobiDB-lite"/>
    </source>
</evidence>
<reference evidence="7" key="1">
    <citation type="journal article" date="2007" name="PLoS ONE">
        <title>The first genome sequence of an elite grapevine cultivar (Pinot noir Vitis vinifera L.): coping with a highly heterozygous genome.</title>
        <authorList>
            <person name="Velasco R."/>
            <person name="Zharkikh A."/>
            <person name="Troggio M."/>
            <person name="Cartwright D.A."/>
            <person name="Cestaro A."/>
            <person name="Pruss D."/>
            <person name="Pindo M."/>
            <person name="FitzGerald L.M."/>
            <person name="Vezzulli S."/>
            <person name="Reid J."/>
            <person name="Malacarne G."/>
            <person name="Iliev D."/>
            <person name="Coppola G."/>
            <person name="Wardell B."/>
            <person name="Micheletti D."/>
            <person name="Macalma T."/>
            <person name="Facci M."/>
            <person name="Mitchell J.T."/>
            <person name="Perazzolli M."/>
            <person name="Eldredge G."/>
            <person name="Gatto P."/>
            <person name="Oyzerski R."/>
            <person name="Moretto M."/>
            <person name="Gutin N."/>
            <person name="Stefanini M."/>
            <person name="Chen Y."/>
            <person name="Segala C."/>
            <person name="Davenport C."/>
            <person name="Dematte L."/>
            <person name="Mraz A."/>
            <person name="Battilana J."/>
            <person name="Stormo K."/>
            <person name="Costa F."/>
            <person name="Tao Q."/>
            <person name="Si-Ammour A."/>
            <person name="Harkins T."/>
            <person name="Lackey A."/>
            <person name="Perbost C."/>
            <person name="Taillon B."/>
            <person name="Stella A."/>
            <person name="Solovyev V."/>
            <person name="Fawcett J.A."/>
            <person name="Sterck L."/>
            <person name="Vandepoele K."/>
            <person name="Grando S.M."/>
            <person name="Toppo S."/>
            <person name="Moser C."/>
            <person name="Lanchbury J."/>
            <person name="Bogden R."/>
            <person name="Skolnick M."/>
            <person name="Sgaramella V."/>
            <person name="Bhatnagar S.K."/>
            <person name="Fontana P."/>
            <person name="Gutin A."/>
            <person name="Van de Peer Y."/>
            <person name="Salamini F."/>
            <person name="Viola R."/>
        </authorList>
    </citation>
    <scope>NUCLEOTIDE SEQUENCE</scope>
</reference>